<dbReference type="eggNOG" id="ENOG50339KE">
    <property type="taxonomic scope" value="Bacteria"/>
</dbReference>
<dbReference type="Pfam" id="PF11248">
    <property type="entry name" value="DUF3046"/>
    <property type="match status" value="1"/>
</dbReference>
<accession>E3J132</accession>
<dbReference type="EMBL" id="CP002299">
    <property type="protein sequence ID" value="ADP79210.1"/>
    <property type="molecule type" value="Genomic_DNA"/>
</dbReference>
<organism evidence="1 2">
    <name type="scientific">Pseudofrankia inefficax (strain DSM 45817 / CECT 9037 / DDB 130130 / EuI1c)</name>
    <name type="common">Frankia inefficax</name>
    <dbReference type="NCBI Taxonomy" id="298654"/>
    <lineage>
        <taxon>Bacteria</taxon>
        <taxon>Bacillati</taxon>
        <taxon>Actinomycetota</taxon>
        <taxon>Actinomycetes</taxon>
        <taxon>Frankiales</taxon>
        <taxon>Frankiaceae</taxon>
        <taxon>Pseudofrankia</taxon>
    </lineage>
</organism>
<dbReference type="InParanoid" id="E3J132"/>
<dbReference type="HOGENOM" id="CLU_179041_0_0_11"/>
<dbReference type="RefSeq" id="WP_013422331.1">
    <property type="nucleotide sequence ID" value="NC_014666.1"/>
</dbReference>
<reference evidence="1 2" key="1">
    <citation type="submission" date="2010-10" db="EMBL/GenBank/DDBJ databases">
        <title>Complete sequence of Frankia sp. EuI1c.</title>
        <authorList>
            <consortium name="US DOE Joint Genome Institute"/>
            <person name="Lucas S."/>
            <person name="Copeland A."/>
            <person name="Lapidus A."/>
            <person name="Cheng J.-F."/>
            <person name="Bruce D."/>
            <person name="Goodwin L."/>
            <person name="Pitluck S."/>
            <person name="Chertkov O."/>
            <person name="Detter J.C."/>
            <person name="Han C."/>
            <person name="Tapia R."/>
            <person name="Land M."/>
            <person name="Hauser L."/>
            <person name="Jeffries C."/>
            <person name="Kyrpides N."/>
            <person name="Ivanova N."/>
            <person name="Mikhailova N."/>
            <person name="Beauchemin N."/>
            <person name="Sen A."/>
            <person name="Sur S.A."/>
            <person name="Gtari M."/>
            <person name="Wall L."/>
            <person name="Tisa L."/>
            <person name="Woyke T."/>
        </authorList>
    </citation>
    <scope>NUCLEOTIDE SEQUENCE [LARGE SCALE GENOMIC DNA]</scope>
    <source>
        <strain evidence="2">DSM 45817 / CECT 9037 / EuI1c</strain>
    </source>
</reference>
<dbReference type="STRING" id="298654.FraEuI1c_1137"/>
<dbReference type="InterPro" id="IPR021408">
    <property type="entry name" value="DUF3046"/>
</dbReference>
<name>E3J132_PSEI1</name>
<dbReference type="Proteomes" id="UP000002484">
    <property type="component" value="Chromosome"/>
</dbReference>
<evidence type="ECO:0000313" key="1">
    <source>
        <dbReference type="EMBL" id="ADP79210.1"/>
    </source>
</evidence>
<proteinExistence type="predicted"/>
<dbReference type="AlphaFoldDB" id="E3J132"/>
<dbReference type="OrthoDB" id="3215033at2"/>
<protein>
    <recommendedName>
        <fullName evidence="3">DUF3046 domain-containing protein</fullName>
    </recommendedName>
</protein>
<dbReference type="KEGG" id="fri:FraEuI1c_1137"/>
<evidence type="ECO:0008006" key="3">
    <source>
        <dbReference type="Google" id="ProtNLM"/>
    </source>
</evidence>
<gene>
    <name evidence="1" type="ordered locus">FraEuI1c_1137</name>
</gene>
<evidence type="ECO:0000313" key="2">
    <source>
        <dbReference type="Proteomes" id="UP000002484"/>
    </source>
</evidence>
<sequence>MRLTEFWSRMNRQFGTEYAESVARDHVLGSLGGATVEGALARGDDAKAVWRAVCQEFDVPAKEH</sequence>
<keyword evidence="2" id="KW-1185">Reference proteome</keyword>